<proteinExistence type="predicted"/>
<evidence type="ECO:0008006" key="5">
    <source>
        <dbReference type="Google" id="ProtNLM"/>
    </source>
</evidence>
<dbReference type="Proteomes" id="UP000238196">
    <property type="component" value="Unassembled WGS sequence"/>
</dbReference>
<feature type="transmembrane region" description="Helical" evidence="2">
    <location>
        <begin position="6"/>
        <end position="25"/>
    </location>
</feature>
<dbReference type="EMBL" id="PRLP01000127">
    <property type="protein sequence ID" value="PPC74787.1"/>
    <property type="molecule type" value="Genomic_DNA"/>
</dbReference>
<dbReference type="OrthoDB" id="7068713at2"/>
<dbReference type="AlphaFoldDB" id="A0A2S5KIZ1"/>
<keyword evidence="2" id="KW-1133">Transmembrane helix</keyword>
<organism evidence="3 4">
    <name type="scientific">Proteobacteria bacterium 228</name>
    <dbReference type="NCBI Taxonomy" id="2083153"/>
    <lineage>
        <taxon>Bacteria</taxon>
        <taxon>Pseudomonadati</taxon>
        <taxon>Pseudomonadota</taxon>
    </lineage>
</organism>
<feature type="region of interest" description="Disordered" evidence="1">
    <location>
        <begin position="102"/>
        <end position="156"/>
    </location>
</feature>
<reference evidence="3 4" key="1">
    <citation type="submission" date="2018-02" db="EMBL/GenBank/DDBJ databases">
        <title>novel marine gammaproteobacteria from coastal saline agro ecosystem.</title>
        <authorList>
            <person name="Krishnan R."/>
            <person name="Ramesh Kumar N."/>
        </authorList>
    </citation>
    <scope>NUCLEOTIDE SEQUENCE [LARGE SCALE GENOMIC DNA]</scope>
    <source>
        <strain evidence="3 4">228</strain>
    </source>
</reference>
<sequence>MEQFAQIILIAAIAFIVGLIVGRLMPRQPPQKREIESFTSSTATQQELITYRADVQNHLDSTVTLFNQLLTNVEAMHSQLNSVNSKLGDGSTALRPLATVTQTVTDNTTSETEPSPIQQPRDYVPKSSPNDVGTLTEGFGLRAKEAAQESTSPRID</sequence>
<accession>A0A2S5KIZ1</accession>
<gene>
    <name evidence="3" type="ORF">C4K68_23965</name>
</gene>
<protein>
    <recommendedName>
        <fullName evidence="5">DUF1043 domain-containing protein</fullName>
    </recommendedName>
</protein>
<evidence type="ECO:0000256" key="2">
    <source>
        <dbReference type="SAM" id="Phobius"/>
    </source>
</evidence>
<keyword evidence="2" id="KW-0812">Transmembrane</keyword>
<evidence type="ECO:0000313" key="3">
    <source>
        <dbReference type="EMBL" id="PPC74787.1"/>
    </source>
</evidence>
<evidence type="ECO:0000256" key="1">
    <source>
        <dbReference type="SAM" id="MobiDB-lite"/>
    </source>
</evidence>
<name>A0A2S5KIZ1_9PROT</name>
<feature type="compositionally biased region" description="Low complexity" evidence="1">
    <location>
        <begin position="102"/>
        <end position="113"/>
    </location>
</feature>
<evidence type="ECO:0000313" key="4">
    <source>
        <dbReference type="Proteomes" id="UP000238196"/>
    </source>
</evidence>
<keyword evidence="2" id="KW-0472">Membrane</keyword>
<dbReference type="InterPro" id="IPR009386">
    <property type="entry name" value="ZapG-like"/>
</dbReference>
<dbReference type="Pfam" id="PF06295">
    <property type="entry name" value="ZapG-like"/>
    <property type="match status" value="1"/>
</dbReference>
<comment type="caution">
    <text evidence="3">The sequence shown here is derived from an EMBL/GenBank/DDBJ whole genome shotgun (WGS) entry which is preliminary data.</text>
</comment>